<dbReference type="AlphaFoldDB" id="A0A6N8F5L6"/>
<dbReference type="Proteomes" id="UP000439994">
    <property type="component" value="Unassembled WGS sequence"/>
</dbReference>
<dbReference type="RefSeq" id="WP_155694250.1">
    <property type="nucleotide sequence ID" value="NZ_BAAAFQ010000006.1"/>
</dbReference>
<evidence type="ECO:0008006" key="4">
    <source>
        <dbReference type="Google" id="ProtNLM"/>
    </source>
</evidence>
<feature type="compositionally biased region" description="Basic and acidic residues" evidence="1">
    <location>
        <begin position="107"/>
        <end position="123"/>
    </location>
</feature>
<evidence type="ECO:0000313" key="2">
    <source>
        <dbReference type="EMBL" id="MUH71488.1"/>
    </source>
</evidence>
<protein>
    <recommendedName>
        <fullName evidence="4">Damage-inducible protein YebG</fullName>
    </recommendedName>
</protein>
<organism evidence="2 3">
    <name type="scientific">Psychrosphaera haliotis</name>
    <dbReference type="NCBI Taxonomy" id="555083"/>
    <lineage>
        <taxon>Bacteria</taxon>
        <taxon>Pseudomonadati</taxon>
        <taxon>Pseudomonadota</taxon>
        <taxon>Gammaproteobacteria</taxon>
        <taxon>Alteromonadales</taxon>
        <taxon>Pseudoalteromonadaceae</taxon>
        <taxon>Psychrosphaera</taxon>
    </lineage>
</organism>
<accession>A0A6N8F5L6</accession>
<keyword evidence="3" id="KW-1185">Reference proteome</keyword>
<dbReference type="Pfam" id="PF07130">
    <property type="entry name" value="YebG"/>
    <property type="match status" value="1"/>
</dbReference>
<dbReference type="EMBL" id="WOCD01000001">
    <property type="protein sequence ID" value="MUH71488.1"/>
    <property type="molecule type" value="Genomic_DNA"/>
</dbReference>
<name>A0A6N8F5L6_9GAMM</name>
<proteinExistence type="predicted"/>
<dbReference type="InterPro" id="IPR038627">
    <property type="entry name" value="YebG-like_sf"/>
</dbReference>
<sequence>MAVETRYVVIRTDKSNKEQDVMTFTDKRAADEYDKMLDMADDMFELLQQSGVKVDDQQAEELSIYLAKQREEVLIALQAKKKPAAKKPKPKASANAENQTDLVDEAGDSKKLKSELQSESHSDESEDNLVDFVIEKDDAA</sequence>
<dbReference type="OrthoDB" id="6415307at2"/>
<evidence type="ECO:0000256" key="1">
    <source>
        <dbReference type="SAM" id="MobiDB-lite"/>
    </source>
</evidence>
<feature type="region of interest" description="Disordered" evidence="1">
    <location>
        <begin position="80"/>
        <end position="140"/>
    </location>
</feature>
<comment type="caution">
    <text evidence="2">The sequence shown here is derived from an EMBL/GenBank/DDBJ whole genome shotgun (WGS) entry which is preliminary data.</text>
</comment>
<evidence type="ECO:0000313" key="3">
    <source>
        <dbReference type="Proteomes" id="UP000439994"/>
    </source>
</evidence>
<gene>
    <name evidence="2" type="ORF">GNP35_02625</name>
</gene>
<dbReference type="InterPro" id="IPR009813">
    <property type="entry name" value="Uncharacterised_YebG"/>
</dbReference>
<feature type="compositionally biased region" description="Basic residues" evidence="1">
    <location>
        <begin position="80"/>
        <end position="90"/>
    </location>
</feature>
<reference evidence="2 3" key="1">
    <citation type="submission" date="2019-11" db="EMBL/GenBank/DDBJ databases">
        <title>P. haliotis isolates from Z. marina roots.</title>
        <authorList>
            <person name="Cohen M."/>
            <person name="Jospin G."/>
            <person name="Eisen J.A."/>
            <person name="Coil D.A."/>
        </authorList>
    </citation>
    <scope>NUCLEOTIDE SEQUENCE [LARGE SCALE GENOMIC DNA]</scope>
    <source>
        <strain evidence="2 3">UCD-MCMsp1aY</strain>
    </source>
</reference>
<dbReference type="Gene3D" id="1.10.10.710">
    <property type="entry name" value="PSPTO_1197 like"/>
    <property type="match status" value="1"/>
</dbReference>